<protein>
    <recommendedName>
        <fullName evidence="7">PDZ domain-containing protein</fullName>
    </recommendedName>
</protein>
<dbReference type="Proteomes" id="UP000182264">
    <property type="component" value="Chromosome"/>
</dbReference>
<evidence type="ECO:0000256" key="4">
    <source>
        <dbReference type="ARBA" id="ARBA00022825"/>
    </source>
</evidence>
<dbReference type="Pfam" id="PF03572">
    <property type="entry name" value="Peptidase_S41"/>
    <property type="match status" value="1"/>
</dbReference>
<comment type="similarity">
    <text evidence="1 5">Belongs to the peptidase S41A family.</text>
</comment>
<dbReference type="SMART" id="SM00245">
    <property type="entry name" value="TSPc"/>
    <property type="match status" value="1"/>
</dbReference>
<evidence type="ECO:0000256" key="1">
    <source>
        <dbReference type="ARBA" id="ARBA00009179"/>
    </source>
</evidence>
<dbReference type="STRING" id="29542.A6070_06955"/>
<feature type="signal peptide" evidence="6">
    <location>
        <begin position="1"/>
        <end position="27"/>
    </location>
</feature>
<dbReference type="InterPro" id="IPR005151">
    <property type="entry name" value="Tail-specific_protease"/>
</dbReference>
<dbReference type="FunFam" id="3.90.226.10:FF:000090">
    <property type="entry name" value="Tail-specific protease"/>
    <property type="match status" value="1"/>
</dbReference>
<keyword evidence="4 5" id="KW-0720">Serine protease</keyword>
<keyword evidence="3 5" id="KW-0378">Hydrolase</keyword>
<dbReference type="InterPro" id="IPR040573">
    <property type="entry name" value="TSP_N"/>
</dbReference>
<evidence type="ECO:0000256" key="6">
    <source>
        <dbReference type="SAM" id="SignalP"/>
    </source>
</evidence>
<gene>
    <name evidence="8" type="ORF">A7E75_12940</name>
</gene>
<dbReference type="GO" id="GO:0004175">
    <property type="term" value="F:endopeptidase activity"/>
    <property type="evidence" value="ECO:0007669"/>
    <property type="project" value="TreeGrafter"/>
</dbReference>
<dbReference type="SMART" id="SM00228">
    <property type="entry name" value="PDZ"/>
    <property type="match status" value="1"/>
</dbReference>
<dbReference type="PROSITE" id="PS50106">
    <property type="entry name" value="PDZ"/>
    <property type="match status" value="1"/>
</dbReference>
<dbReference type="Pfam" id="PF00595">
    <property type="entry name" value="PDZ"/>
    <property type="match status" value="1"/>
</dbReference>
<reference evidence="8 9" key="1">
    <citation type="journal article" date="2017" name="Genome Announc.">
        <title>Complete Genome Sequences of Two Acetylene-Fermenting Pelobacter acetylenicus Strains.</title>
        <authorList>
            <person name="Sutton J.M."/>
            <person name="Baesman S.M."/>
            <person name="Fierst J.L."/>
            <person name="Poret-Peterson A.T."/>
            <person name="Oremland R.S."/>
            <person name="Dunlap D.S."/>
            <person name="Akob D.M."/>
        </authorList>
    </citation>
    <scope>NUCLEOTIDE SEQUENCE [LARGE SCALE GENOMIC DNA]</scope>
    <source>
        <strain evidence="8 9">DSM 3247</strain>
    </source>
</reference>
<proteinExistence type="inferred from homology"/>
<dbReference type="AlphaFoldDB" id="A0A1L3GIV6"/>
<evidence type="ECO:0000256" key="3">
    <source>
        <dbReference type="ARBA" id="ARBA00022801"/>
    </source>
</evidence>
<dbReference type="InterPro" id="IPR029045">
    <property type="entry name" value="ClpP/crotonase-like_dom_sf"/>
</dbReference>
<evidence type="ECO:0000256" key="5">
    <source>
        <dbReference type="RuleBase" id="RU004404"/>
    </source>
</evidence>
<dbReference type="OrthoDB" id="9812068at2"/>
<feature type="domain" description="PDZ" evidence="7">
    <location>
        <begin position="257"/>
        <end position="341"/>
    </location>
</feature>
<dbReference type="GO" id="GO:0007165">
    <property type="term" value="P:signal transduction"/>
    <property type="evidence" value="ECO:0007669"/>
    <property type="project" value="TreeGrafter"/>
</dbReference>
<keyword evidence="2 5" id="KW-0645">Protease</keyword>
<dbReference type="SUPFAM" id="SSF52096">
    <property type="entry name" value="ClpP/crotonase"/>
    <property type="match status" value="1"/>
</dbReference>
<dbReference type="CDD" id="cd06782">
    <property type="entry name" value="cpPDZ_CPP-like"/>
    <property type="match status" value="1"/>
</dbReference>
<evidence type="ECO:0000313" key="8">
    <source>
        <dbReference type="EMBL" id="APG25815.1"/>
    </source>
</evidence>
<evidence type="ECO:0000313" key="9">
    <source>
        <dbReference type="Proteomes" id="UP000182264"/>
    </source>
</evidence>
<dbReference type="InterPro" id="IPR020992">
    <property type="entry name" value="Tail_Prtase_C"/>
</dbReference>
<sequence>MKYKKSWFCLLAAVLLFAVTMSWSGLASQQISPDAGHLRGKLLTHLIRQQMTVNHFSHKPLDDKISQAAFDLYIQQLDFQKRFLLESDIQQLSLYRNRIDDDIVRGNLELHKTGARLLRIRVNFVMNMIDDLLNKKFDFNKKDQIETDPEKIDYAKNSVDLKRRWEKILKYQVLMRYVQLLEERTGSGKNTAANEGKVDKILLNEAVQKVRRSTHHLLGRLLEETEQDHFERFLNAYVRAYDPHSAYLAPDALEDFEIYMKGSLEGIGATLREDDGFIRVVEIIPGSPAARQGQLAAEDIILKVGEGDREPVDVTETRLRDAVRLIRGKKGTVVRLTVRKPTGREQIIRLVRDVVEIEEGFAKSTTLPVPGKTGKHYGYLRIPSFYRDFSETRDGQSARNVTDDVRRELQLLVKKGIDGLVLDLRDNGGGSLSDAIDIAGLFIPKGPVVQVKDSEGEVRVYEDEDPGIVYGGPLVVLVNRFSASASEILAGAIQDYGRGVIVGGGGTHGKGTVQAIFDMDQPLAYGPLQKLAPLGALKVTVQKFYRISGGSTQVKGVVPDIQLPDRLAFLETGEKFIEYALPWDTTRRVSFKRWAQAPEVATLRHLSAQRVEKGHRFDAVVAETRRNAQRSRATLRSLNLNSVLRERTALQERGLEAETADHEVEAPLEHFSGKHLEEKVAQDLYVQESIAVLGDLHNQLAGHDCTLAGALSSR</sequence>
<organism evidence="8 9">
    <name type="scientific">Syntrophotalea acetylenica</name>
    <name type="common">Pelobacter acetylenicus</name>
    <dbReference type="NCBI Taxonomy" id="29542"/>
    <lineage>
        <taxon>Bacteria</taxon>
        <taxon>Pseudomonadati</taxon>
        <taxon>Thermodesulfobacteriota</taxon>
        <taxon>Desulfuromonadia</taxon>
        <taxon>Desulfuromonadales</taxon>
        <taxon>Syntrophotaleaceae</taxon>
        <taxon>Syntrophotalea</taxon>
    </lineage>
</organism>
<dbReference type="SUPFAM" id="SSF50156">
    <property type="entry name" value="PDZ domain-like"/>
    <property type="match status" value="1"/>
</dbReference>
<dbReference type="Pfam" id="PF11818">
    <property type="entry name" value="DUF3340"/>
    <property type="match status" value="1"/>
</dbReference>
<dbReference type="NCBIfam" id="TIGR00225">
    <property type="entry name" value="prc"/>
    <property type="match status" value="1"/>
</dbReference>
<dbReference type="GO" id="GO:0006508">
    <property type="term" value="P:proteolysis"/>
    <property type="evidence" value="ECO:0007669"/>
    <property type="project" value="UniProtKB-KW"/>
</dbReference>
<accession>A0A1L3GIV6</accession>
<evidence type="ECO:0000256" key="2">
    <source>
        <dbReference type="ARBA" id="ARBA00022670"/>
    </source>
</evidence>
<feature type="chain" id="PRO_5013176701" description="PDZ domain-containing protein" evidence="6">
    <location>
        <begin position="28"/>
        <end position="714"/>
    </location>
</feature>
<dbReference type="RefSeq" id="WP_072287657.1">
    <property type="nucleotide sequence ID" value="NZ_CP015455.1"/>
</dbReference>
<dbReference type="Gene3D" id="2.30.42.10">
    <property type="match status" value="1"/>
</dbReference>
<dbReference type="InterPro" id="IPR004447">
    <property type="entry name" value="Peptidase_S41A"/>
</dbReference>
<keyword evidence="9" id="KW-1185">Reference proteome</keyword>
<dbReference type="GO" id="GO:0008236">
    <property type="term" value="F:serine-type peptidase activity"/>
    <property type="evidence" value="ECO:0007669"/>
    <property type="project" value="UniProtKB-KW"/>
</dbReference>
<dbReference type="InterPro" id="IPR001478">
    <property type="entry name" value="PDZ"/>
</dbReference>
<dbReference type="Gene3D" id="3.90.226.10">
    <property type="entry name" value="2-enoyl-CoA Hydratase, Chain A, domain 1"/>
    <property type="match status" value="1"/>
</dbReference>
<dbReference type="Pfam" id="PF17804">
    <property type="entry name" value="TSP_NTD"/>
    <property type="match status" value="1"/>
</dbReference>
<dbReference type="InterPro" id="IPR036034">
    <property type="entry name" value="PDZ_sf"/>
</dbReference>
<dbReference type="PANTHER" id="PTHR32060:SF22">
    <property type="entry name" value="CARBOXYL-TERMINAL-PROCESSING PEPTIDASE 3, CHLOROPLASTIC"/>
    <property type="match status" value="1"/>
</dbReference>
<keyword evidence="6" id="KW-0732">Signal</keyword>
<dbReference type="EMBL" id="CP015518">
    <property type="protein sequence ID" value="APG25815.1"/>
    <property type="molecule type" value="Genomic_DNA"/>
</dbReference>
<dbReference type="PANTHER" id="PTHR32060">
    <property type="entry name" value="TAIL-SPECIFIC PROTEASE"/>
    <property type="match status" value="1"/>
</dbReference>
<dbReference type="KEGG" id="pace:A6070_06955"/>
<name>A0A1L3GIV6_SYNAC</name>
<dbReference type="CDD" id="cd07560">
    <property type="entry name" value="Peptidase_S41_CPP"/>
    <property type="match status" value="1"/>
</dbReference>
<evidence type="ECO:0000259" key="7">
    <source>
        <dbReference type="PROSITE" id="PS50106"/>
    </source>
</evidence>
<dbReference type="GO" id="GO:0030288">
    <property type="term" value="C:outer membrane-bounded periplasmic space"/>
    <property type="evidence" value="ECO:0007669"/>
    <property type="project" value="TreeGrafter"/>
</dbReference>